<sequence length="152" mass="18192">MGYEKKIPPPPTREQELEIIRKTEENFLKQPFYKYYMNEAHRTIKMEFAEKLNENRLHFWRNFFVGLLVTGPIFVIPYGLIFKRMSTGVPFYFVPKYVFAPKQAYDGGRSWHVLKTQVPLWIFLGTAYAYWFTENTVLADEWLEGGKIKYPF</sequence>
<gene>
    <name evidence="2" type="ORF">IMG5_202120</name>
</gene>
<dbReference type="RefSeq" id="XP_004023979.1">
    <property type="nucleotide sequence ID" value="XM_004023930.1"/>
</dbReference>
<name>G0R629_ICHMU</name>
<feature type="transmembrane region" description="Helical" evidence="1">
    <location>
        <begin position="63"/>
        <end position="82"/>
    </location>
</feature>
<dbReference type="EMBL" id="GL984388">
    <property type="protein sequence ID" value="EGR27095.1"/>
    <property type="molecule type" value="Genomic_DNA"/>
</dbReference>
<reference evidence="2 3" key="1">
    <citation type="submission" date="2011-07" db="EMBL/GenBank/DDBJ databases">
        <authorList>
            <person name="Coyne R."/>
            <person name="Brami D."/>
            <person name="Johnson J."/>
            <person name="Hostetler J."/>
            <person name="Hannick L."/>
            <person name="Clark T."/>
            <person name="Cassidy-Hanley D."/>
            <person name="Inman J."/>
        </authorList>
    </citation>
    <scope>NUCLEOTIDE SEQUENCE [LARGE SCALE GENOMIC DNA]</scope>
    <source>
        <strain evidence="2 3">G5</strain>
    </source>
</reference>
<dbReference type="OMA" id="YKWHANE"/>
<protein>
    <recommendedName>
        <fullName evidence="4">Transmembrane protein</fullName>
    </recommendedName>
</protein>
<dbReference type="AlphaFoldDB" id="G0R629"/>
<evidence type="ECO:0000313" key="3">
    <source>
        <dbReference type="Proteomes" id="UP000008983"/>
    </source>
</evidence>
<dbReference type="STRING" id="857967.G0R629"/>
<evidence type="ECO:0000256" key="1">
    <source>
        <dbReference type="SAM" id="Phobius"/>
    </source>
</evidence>
<dbReference type="GeneID" id="14903148"/>
<evidence type="ECO:0000313" key="2">
    <source>
        <dbReference type="EMBL" id="EGR27095.1"/>
    </source>
</evidence>
<dbReference type="OrthoDB" id="282405at2759"/>
<dbReference type="InParanoid" id="G0R629"/>
<dbReference type="eggNOG" id="ENOG502T1PE">
    <property type="taxonomic scope" value="Eukaryota"/>
</dbReference>
<keyword evidence="3" id="KW-1185">Reference proteome</keyword>
<organism evidence="2 3">
    <name type="scientific">Ichthyophthirius multifiliis</name>
    <name type="common">White spot disease agent</name>
    <name type="synonym">Ich</name>
    <dbReference type="NCBI Taxonomy" id="5932"/>
    <lineage>
        <taxon>Eukaryota</taxon>
        <taxon>Sar</taxon>
        <taxon>Alveolata</taxon>
        <taxon>Ciliophora</taxon>
        <taxon>Intramacronucleata</taxon>
        <taxon>Oligohymenophorea</taxon>
        <taxon>Hymenostomatida</taxon>
        <taxon>Ophryoglenina</taxon>
        <taxon>Ichthyophthirius</taxon>
    </lineage>
</organism>
<evidence type="ECO:0008006" key="4">
    <source>
        <dbReference type="Google" id="ProtNLM"/>
    </source>
</evidence>
<accession>G0R629</accession>
<keyword evidence="1" id="KW-0472">Membrane</keyword>
<keyword evidence="1" id="KW-1133">Transmembrane helix</keyword>
<keyword evidence="1" id="KW-0812">Transmembrane</keyword>
<proteinExistence type="predicted"/>
<dbReference type="Proteomes" id="UP000008983">
    <property type="component" value="Unassembled WGS sequence"/>
</dbReference>